<reference evidence="2 3" key="1">
    <citation type="submission" date="2018-12" db="EMBL/GenBank/DDBJ databases">
        <authorList>
            <person name="Yang Y."/>
        </authorList>
    </citation>
    <scope>NUCLEOTIDE SEQUENCE [LARGE SCALE GENOMIC DNA]</scope>
    <source>
        <strain evidence="2 3">L-25-5w-1</strain>
    </source>
</reference>
<dbReference type="RefSeq" id="WP_126611736.1">
    <property type="nucleotide sequence ID" value="NZ_JBHUCY010000008.1"/>
</dbReference>
<proteinExistence type="predicted"/>
<evidence type="ECO:0000256" key="1">
    <source>
        <dbReference type="SAM" id="MobiDB-lite"/>
    </source>
</evidence>
<sequence>MKVSLETPTGGYWSSSAVRTAAQQPPTQAKTSAPAEPPRSGSPAVIVDLRSTIKHMEPGRAYDLFGNSEAVDLSNAMPKGAPKLGMSVSKMMDSISAMINDLSEHEQKLNGFIRDTFGVAKNEMTVTGGATYDIMLEAMERRGIRMPEMSSALKSANGSDQRDGANVAKARVGSFSISRSVRDELSTTSFVAFDRGVDVPDDQKTLVDLDSGDATASGLWASILSGPLASPLSSTGQPSMAGMHRYAVTNGKSGSEADVAAVLFARDDEGGGVDRALDLYSKFKSLAAQTSAA</sequence>
<dbReference type="Proteomes" id="UP000277007">
    <property type="component" value="Unassembled WGS sequence"/>
</dbReference>
<dbReference type="AlphaFoldDB" id="A0A431VPG1"/>
<name>A0A431VPG1_9PROT</name>
<dbReference type="OrthoDB" id="7306979at2"/>
<accession>A0A431VPG1</accession>
<dbReference type="EMBL" id="RXMA01000001">
    <property type="protein sequence ID" value="RTR24638.1"/>
    <property type="molecule type" value="Genomic_DNA"/>
</dbReference>
<evidence type="ECO:0000313" key="2">
    <source>
        <dbReference type="EMBL" id="RTR24638.1"/>
    </source>
</evidence>
<feature type="region of interest" description="Disordered" evidence="1">
    <location>
        <begin position="1"/>
        <end position="43"/>
    </location>
</feature>
<protein>
    <submittedName>
        <fullName evidence="2">Uncharacterized protein</fullName>
    </submittedName>
</protein>
<keyword evidence="3" id="KW-1185">Reference proteome</keyword>
<organism evidence="2 3">
    <name type="scientific">Azospirillum griseum</name>
    <dbReference type="NCBI Taxonomy" id="2496639"/>
    <lineage>
        <taxon>Bacteria</taxon>
        <taxon>Pseudomonadati</taxon>
        <taxon>Pseudomonadota</taxon>
        <taxon>Alphaproteobacteria</taxon>
        <taxon>Rhodospirillales</taxon>
        <taxon>Azospirillaceae</taxon>
        <taxon>Azospirillum</taxon>
    </lineage>
</organism>
<gene>
    <name evidence="2" type="ORF">EJ903_02495</name>
</gene>
<evidence type="ECO:0000313" key="3">
    <source>
        <dbReference type="Proteomes" id="UP000277007"/>
    </source>
</evidence>
<feature type="compositionally biased region" description="Polar residues" evidence="1">
    <location>
        <begin position="12"/>
        <end position="31"/>
    </location>
</feature>
<comment type="caution">
    <text evidence="2">The sequence shown here is derived from an EMBL/GenBank/DDBJ whole genome shotgun (WGS) entry which is preliminary data.</text>
</comment>